<reference evidence="3" key="1">
    <citation type="journal article" date="2018" name="Sci. Rep.">
        <title>Lignite coal burning seam in the remote Altai Mountains harbors a hydrogen-driven thermophilic microbial community.</title>
        <authorList>
            <person name="Kadnikov V.V."/>
            <person name="Mardanov A.V."/>
            <person name="Ivasenko D.A."/>
            <person name="Antsiferov D.V."/>
            <person name="Beletsky A.V."/>
            <person name="Karnachuk O.V."/>
            <person name="Ravin N.V."/>
        </authorList>
    </citation>
    <scope>NUCLEOTIDE SEQUENCE [LARGE SCALE GENOMIC DNA]</scope>
</reference>
<feature type="transmembrane region" description="Helical" evidence="1">
    <location>
        <begin position="10"/>
        <end position="28"/>
    </location>
</feature>
<feature type="transmembrane region" description="Helical" evidence="1">
    <location>
        <begin position="48"/>
        <end position="67"/>
    </location>
</feature>
<protein>
    <submittedName>
        <fullName evidence="2">Membrane protein</fullName>
    </submittedName>
</protein>
<accession>A0A2R6XZY2</accession>
<evidence type="ECO:0000313" key="2">
    <source>
        <dbReference type="EMBL" id="PTQ55991.1"/>
    </source>
</evidence>
<name>A0A2R6XZY2_9BACL</name>
<proteinExistence type="predicted"/>
<keyword evidence="1" id="KW-0472">Membrane</keyword>
<sequence length="527" mass="60062">MKKRIDEGNIFIRIIVIGFVLLTVSGIVRYRHAFTPLPFQFLDQTSVLPLVGGGFMAVTTVLAVIWLSRFPTSFVVPFAVLLSGGLRAWWVSHVETMPVYDFLTVSEAALSIAGGDLSVLKSPYFTRFAYQIPFALWESIFYRLFGPDHRVMEWVHVLLYAFIPLLGYVLTVKLLRTQDKHASSFSKRAGGAVALFLAIEPSSLMMSSVLTNQYSALFFYLLSLIATMQAIESVSVPKKLSWSIVSGLFLALGGLLRPLAIVYMIALLLYMFIALYMPDTFHPAFSRFNVFIRRIKQQQKRPDDTNFNAPGPPSPLTRLISKLSPLLTILVYFVVTQLVSMTLMTLNITDRPLKNDEPEWKFVAGLNRESIGHFTKADADLVLSYPQGESRRAVERALILERLKEPGLLMFFVTKIQYLWGFVDQAWKWADWQPPGEWLSIVLVYERLLFALMLLGLMFVPIKGRLLYPLFIVLIYAGIHLIIEIQVRYRYDMLVFIYMLGTIGLCWIRAVAAEYKIIFTRSKNVGR</sequence>
<keyword evidence="1" id="KW-1133">Transmembrane helix</keyword>
<feature type="transmembrane region" description="Helical" evidence="1">
    <location>
        <begin position="493"/>
        <end position="512"/>
    </location>
</feature>
<feature type="transmembrane region" description="Helical" evidence="1">
    <location>
        <begin position="248"/>
        <end position="277"/>
    </location>
</feature>
<evidence type="ECO:0000313" key="3">
    <source>
        <dbReference type="Proteomes" id="UP000244338"/>
    </source>
</evidence>
<dbReference type="EMBL" id="PEBX01000054">
    <property type="protein sequence ID" value="PTQ55991.1"/>
    <property type="molecule type" value="Genomic_DNA"/>
</dbReference>
<feature type="transmembrane region" description="Helical" evidence="1">
    <location>
        <begin position="192"/>
        <end position="211"/>
    </location>
</feature>
<keyword evidence="1" id="KW-0812">Transmembrane</keyword>
<organism evidence="2 3">
    <name type="scientific">Candidatus Carbonibacillus altaicus</name>
    <dbReference type="NCBI Taxonomy" id="2163959"/>
    <lineage>
        <taxon>Bacteria</taxon>
        <taxon>Bacillati</taxon>
        <taxon>Bacillota</taxon>
        <taxon>Bacilli</taxon>
        <taxon>Bacillales</taxon>
        <taxon>Candidatus Carbonibacillus</taxon>
    </lineage>
</organism>
<dbReference type="AlphaFoldDB" id="A0A2R6XZY2"/>
<gene>
    <name evidence="2" type="ORF">BSOLF_1035</name>
</gene>
<feature type="transmembrane region" description="Helical" evidence="1">
    <location>
        <begin position="323"/>
        <end position="346"/>
    </location>
</feature>
<feature type="transmembrane region" description="Helical" evidence="1">
    <location>
        <begin position="467"/>
        <end position="487"/>
    </location>
</feature>
<feature type="transmembrane region" description="Helical" evidence="1">
    <location>
        <begin position="438"/>
        <end position="460"/>
    </location>
</feature>
<evidence type="ECO:0000256" key="1">
    <source>
        <dbReference type="SAM" id="Phobius"/>
    </source>
</evidence>
<feature type="transmembrane region" description="Helical" evidence="1">
    <location>
        <begin position="74"/>
        <end position="92"/>
    </location>
</feature>
<comment type="caution">
    <text evidence="2">The sequence shown here is derived from an EMBL/GenBank/DDBJ whole genome shotgun (WGS) entry which is preliminary data.</text>
</comment>
<feature type="transmembrane region" description="Helical" evidence="1">
    <location>
        <begin position="154"/>
        <end position="171"/>
    </location>
</feature>
<dbReference type="Proteomes" id="UP000244338">
    <property type="component" value="Unassembled WGS sequence"/>
</dbReference>